<feature type="chain" id="PRO_5012251400" description="DUF4367 domain-containing protein" evidence="1">
    <location>
        <begin position="30"/>
        <end position="172"/>
    </location>
</feature>
<keyword evidence="3" id="KW-1185">Reference proteome</keyword>
<dbReference type="RefSeq" id="WP_073154231.1">
    <property type="nucleotide sequence ID" value="NZ_FQVL01000003.1"/>
</dbReference>
<organism evidence="2 3">
    <name type="scientific">Seinonella peptonophila</name>
    <dbReference type="NCBI Taxonomy" id="112248"/>
    <lineage>
        <taxon>Bacteria</taxon>
        <taxon>Bacillati</taxon>
        <taxon>Bacillota</taxon>
        <taxon>Bacilli</taxon>
        <taxon>Bacillales</taxon>
        <taxon>Thermoactinomycetaceae</taxon>
        <taxon>Seinonella</taxon>
    </lineage>
</organism>
<dbReference type="Pfam" id="PF14172">
    <property type="entry name" value="DUF4309"/>
    <property type="match status" value="1"/>
</dbReference>
<evidence type="ECO:0008006" key="4">
    <source>
        <dbReference type="Google" id="ProtNLM"/>
    </source>
</evidence>
<keyword evidence="1" id="KW-0732">Signal</keyword>
<protein>
    <recommendedName>
        <fullName evidence="4">DUF4367 domain-containing protein</fullName>
    </recommendedName>
</protein>
<evidence type="ECO:0000256" key="1">
    <source>
        <dbReference type="SAM" id="SignalP"/>
    </source>
</evidence>
<evidence type="ECO:0000313" key="3">
    <source>
        <dbReference type="Proteomes" id="UP000184476"/>
    </source>
</evidence>
<sequence>MLKKLGIFILAFTFALSLTPIVNLPSVTAAQNKVKPASLIALTQKAATKGQSIHAPFIVNESTRPIIRTQWGEPETAYESARVDFYTSRHFTFSYQYDNQWTLATIRDEDPQYQTITIKTLLNTLGNSQSIESSGDEKWYIYHAGNYDIAYVFPSSTKNTTKAKAVVISPAQ</sequence>
<dbReference type="InterPro" id="IPR025453">
    <property type="entry name" value="DUF4309"/>
</dbReference>
<evidence type="ECO:0000313" key="2">
    <source>
        <dbReference type="EMBL" id="SHE78504.1"/>
    </source>
</evidence>
<reference evidence="2 3" key="1">
    <citation type="submission" date="2016-11" db="EMBL/GenBank/DDBJ databases">
        <authorList>
            <person name="Jaros S."/>
            <person name="Januszkiewicz K."/>
            <person name="Wedrychowicz H."/>
        </authorList>
    </citation>
    <scope>NUCLEOTIDE SEQUENCE [LARGE SCALE GENOMIC DNA]</scope>
    <source>
        <strain evidence="2 3">DSM 44666</strain>
    </source>
</reference>
<dbReference type="EMBL" id="FQVL01000003">
    <property type="protein sequence ID" value="SHE78504.1"/>
    <property type="molecule type" value="Genomic_DNA"/>
</dbReference>
<dbReference type="AlphaFoldDB" id="A0A1M4WB90"/>
<proteinExistence type="predicted"/>
<feature type="signal peptide" evidence="1">
    <location>
        <begin position="1"/>
        <end position="29"/>
    </location>
</feature>
<name>A0A1M4WB90_9BACL</name>
<accession>A0A1M4WB90</accession>
<dbReference type="STRING" id="112248.SAMN05444392_103136"/>
<dbReference type="OrthoDB" id="2597113at2"/>
<gene>
    <name evidence="2" type="ORF">SAMN05444392_103136</name>
</gene>
<dbReference type="Proteomes" id="UP000184476">
    <property type="component" value="Unassembled WGS sequence"/>
</dbReference>